<dbReference type="WBParaSite" id="SSTP_0000586700.1">
    <property type="protein sequence ID" value="SSTP_0000586700.1"/>
    <property type="gene ID" value="SSTP_0000586700"/>
</dbReference>
<feature type="domain" description="DSL" evidence="16">
    <location>
        <begin position="150"/>
        <end position="194"/>
    </location>
</feature>
<dbReference type="Gene3D" id="2.10.25.140">
    <property type="match status" value="1"/>
</dbReference>
<feature type="domain" description="EGF-like" evidence="15">
    <location>
        <begin position="301"/>
        <end position="341"/>
    </location>
</feature>
<dbReference type="SMART" id="SM00181">
    <property type="entry name" value="EGF"/>
    <property type="match status" value="4"/>
</dbReference>
<evidence type="ECO:0000256" key="6">
    <source>
        <dbReference type="ARBA" id="ARBA00022989"/>
    </source>
</evidence>
<dbReference type="GO" id="GO:0007219">
    <property type="term" value="P:Notch signaling pathway"/>
    <property type="evidence" value="ECO:0007669"/>
    <property type="project" value="InterPro"/>
</dbReference>
<dbReference type="AlphaFoldDB" id="A0A0K0E8N5"/>
<dbReference type="SMART" id="SM00051">
    <property type="entry name" value="DSL"/>
    <property type="match status" value="1"/>
</dbReference>
<dbReference type="PROSITE" id="PS50026">
    <property type="entry name" value="EGF_3"/>
    <property type="match status" value="4"/>
</dbReference>
<keyword evidence="5 12" id="KW-0677">Repeat</keyword>
<keyword evidence="12 14" id="KW-0732">Signal</keyword>
<dbReference type="GO" id="GO:0032502">
    <property type="term" value="P:developmental process"/>
    <property type="evidence" value="ECO:0007669"/>
    <property type="project" value="UniProtKB-ARBA"/>
</dbReference>
<dbReference type="Pfam" id="PF07657">
    <property type="entry name" value="MNNL"/>
    <property type="match status" value="1"/>
</dbReference>
<dbReference type="PANTHER" id="PTHR24033">
    <property type="entry name" value="EGF-LIKE DOMAIN-CONTAINING PROTEIN"/>
    <property type="match status" value="1"/>
</dbReference>
<keyword evidence="7 12" id="KW-0472">Membrane</keyword>
<evidence type="ECO:0000256" key="11">
    <source>
        <dbReference type="PROSITE-ProRule" id="PRU00377"/>
    </source>
</evidence>
<dbReference type="CDD" id="cd00054">
    <property type="entry name" value="EGF_CA"/>
    <property type="match status" value="1"/>
</dbReference>
<feature type="transmembrane region" description="Helical" evidence="13">
    <location>
        <begin position="379"/>
        <end position="399"/>
    </location>
</feature>
<evidence type="ECO:0000313" key="18">
    <source>
        <dbReference type="WBParaSite" id="SSTP_0000586700.1"/>
    </source>
</evidence>
<evidence type="ECO:0000256" key="13">
    <source>
        <dbReference type="SAM" id="Phobius"/>
    </source>
</evidence>
<dbReference type="WBParaSite" id="TCONS_00002972.p1">
    <property type="protein sequence ID" value="TCONS_00002972.p1"/>
    <property type="gene ID" value="XLOC_002746"/>
</dbReference>
<dbReference type="Gene3D" id="2.60.40.3510">
    <property type="match status" value="1"/>
</dbReference>
<proteinExistence type="predicted"/>
<dbReference type="PROSITE" id="PS01186">
    <property type="entry name" value="EGF_2"/>
    <property type="match status" value="2"/>
</dbReference>
<feature type="domain" description="EGF-like" evidence="15">
    <location>
        <begin position="195"/>
        <end position="227"/>
    </location>
</feature>
<dbReference type="InterPro" id="IPR001774">
    <property type="entry name" value="DSL"/>
</dbReference>
<evidence type="ECO:0000256" key="12">
    <source>
        <dbReference type="RuleBase" id="RU280815"/>
    </source>
</evidence>
<dbReference type="Proteomes" id="UP000035681">
    <property type="component" value="Unplaced"/>
</dbReference>
<dbReference type="InterPro" id="IPR001881">
    <property type="entry name" value="EGF-like_Ca-bd_dom"/>
</dbReference>
<dbReference type="SUPFAM" id="SSF57196">
    <property type="entry name" value="EGF/Laminin"/>
    <property type="match status" value="2"/>
</dbReference>
<evidence type="ECO:0000313" key="17">
    <source>
        <dbReference type="Proteomes" id="UP000035681"/>
    </source>
</evidence>
<feature type="disulfide bond" evidence="10">
    <location>
        <begin position="331"/>
        <end position="340"/>
    </location>
</feature>
<evidence type="ECO:0000259" key="16">
    <source>
        <dbReference type="PROSITE" id="PS51051"/>
    </source>
</evidence>
<evidence type="ECO:0000256" key="14">
    <source>
        <dbReference type="SAM" id="SignalP"/>
    </source>
</evidence>
<evidence type="ECO:0000256" key="4">
    <source>
        <dbReference type="ARBA" id="ARBA00022692"/>
    </source>
</evidence>
<feature type="domain" description="EGF-like" evidence="15">
    <location>
        <begin position="261"/>
        <end position="299"/>
    </location>
</feature>
<feature type="disulfide bond" evidence="10">
    <location>
        <begin position="217"/>
        <end position="226"/>
    </location>
</feature>
<dbReference type="Pfam" id="PF01414">
    <property type="entry name" value="DSL"/>
    <property type="match status" value="1"/>
</dbReference>
<evidence type="ECO:0000256" key="7">
    <source>
        <dbReference type="ARBA" id="ARBA00023136"/>
    </source>
</evidence>
<dbReference type="SMART" id="SM00179">
    <property type="entry name" value="EGF_CA"/>
    <property type="match status" value="2"/>
</dbReference>
<keyword evidence="3 10" id="KW-0245">EGF-like domain</keyword>
<feature type="disulfide bond" evidence="11">
    <location>
        <begin position="185"/>
        <end position="194"/>
    </location>
</feature>
<sequence length="509" mass="57780">MKFIIILLLFFINLFSNILSKGVLEVKLISFISKSISPIEINVCIKEYQTLVEDTGDCRFGSKSIILPKGYYIPDTNNSTSHVLVFPFDMTWPKSHSLIVKGIYLDKDTLKNNDSVVIVYKQSFLNSGSSFLDVGKAENNNASIHFFSSIKCDLNYYGTDCSKICHNKVFKNENIECDKNGQPICKEGWSGVKCDQPICKYGCGLNGKCVSPDVCNCFSGYTGKSCEECLPSIGCQNGYCKNKGNECICKEGWTGEFCEINIEPCHKKNKCKNDGVCINGKNGSVTCNCKEGFYGKYCQHEKITCSSYPCQNGGSCVMSRDGSESKPVCNCLPLYFGKHCQSIKKNDDLEDIIVNKDEIIDKSNLKNVKIRNNNSYIEWNLTNIIVIVLLLIIIIFLIVTRKRKISTKPSFSIIGKYHTEELNPSRLDEISKYSLKNNYINYTMENVYSYEPFSSMLERNRNFENIISKPQLDNEIINNINCERNNDYDDLYSEMYSTISDKMKLKTQL</sequence>
<keyword evidence="4 12" id="KW-0812">Transmembrane</keyword>
<evidence type="ECO:0000256" key="2">
    <source>
        <dbReference type="ARBA" id="ARBA00022473"/>
    </source>
</evidence>
<keyword evidence="8 10" id="KW-1015">Disulfide bond</keyword>
<feature type="domain" description="EGF-like" evidence="15">
    <location>
        <begin position="231"/>
        <end position="259"/>
    </location>
</feature>
<accession>A0A0K0E8N5</accession>
<reference evidence="18" key="1">
    <citation type="submission" date="2015-08" db="UniProtKB">
        <authorList>
            <consortium name="WormBaseParasite"/>
        </authorList>
    </citation>
    <scope>IDENTIFICATION</scope>
</reference>
<feature type="disulfide bond" evidence="11">
    <location>
        <begin position="152"/>
        <end position="161"/>
    </location>
</feature>
<feature type="disulfide bond" evidence="10">
    <location>
        <begin position="289"/>
        <end position="298"/>
    </location>
</feature>
<dbReference type="InterPro" id="IPR000742">
    <property type="entry name" value="EGF"/>
</dbReference>
<dbReference type="InterPro" id="IPR051830">
    <property type="entry name" value="NOTCH_homolog"/>
</dbReference>
<name>A0A0K0E8N5_STRER</name>
<keyword evidence="2 12" id="KW-0217">Developmental protein</keyword>
<evidence type="ECO:0000256" key="1">
    <source>
        <dbReference type="ARBA" id="ARBA00004479"/>
    </source>
</evidence>
<evidence type="ECO:0000256" key="10">
    <source>
        <dbReference type="PROSITE-ProRule" id="PRU00076"/>
    </source>
</evidence>
<feature type="disulfide bond" evidence="10">
    <location>
        <begin position="199"/>
        <end position="209"/>
    </location>
</feature>
<feature type="chain" id="PRO_5005327757" description="Delta-like protein" evidence="14">
    <location>
        <begin position="21"/>
        <end position="509"/>
    </location>
</feature>
<dbReference type="InterPro" id="IPR011651">
    <property type="entry name" value="Notch_ligand_N"/>
</dbReference>
<keyword evidence="6 12" id="KW-1133">Transmembrane helix</keyword>
<dbReference type="GO" id="GO:0016020">
    <property type="term" value="C:membrane"/>
    <property type="evidence" value="ECO:0007669"/>
    <property type="project" value="UniProtKB-SubCell"/>
</dbReference>
<protein>
    <recommendedName>
        <fullName evidence="12">Delta-like protein</fullName>
    </recommendedName>
</protein>
<evidence type="ECO:0000259" key="15">
    <source>
        <dbReference type="PROSITE" id="PS50026"/>
    </source>
</evidence>
<keyword evidence="9" id="KW-0325">Glycoprotein</keyword>
<comment type="subcellular location">
    <subcellularLocation>
        <location evidence="1 12">Membrane</location>
        <topology evidence="1 12">Single-pass type I membrane protein</topology>
    </subcellularLocation>
</comment>
<evidence type="ECO:0000256" key="3">
    <source>
        <dbReference type="ARBA" id="ARBA00022536"/>
    </source>
</evidence>
<dbReference type="PROSITE" id="PS51051">
    <property type="entry name" value="DSL"/>
    <property type="match status" value="1"/>
</dbReference>
<keyword evidence="17" id="KW-1185">Reference proteome</keyword>
<feature type="signal peptide" evidence="14">
    <location>
        <begin position="1"/>
        <end position="20"/>
    </location>
</feature>
<organism evidence="18">
    <name type="scientific">Strongyloides stercoralis</name>
    <name type="common">Threadworm</name>
    <dbReference type="NCBI Taxonomy" id="6248"/>
    <lineage>
        <taxon>Eukaryota</taxon>
        <taxon>Metazoa</taxon>
        <taxon>Ecdysozoa</taxon>
        <taxon>Nematoda</taxon>
        <taxon>Chromadorea</taxon>
        <taxon>Rhabditida</taxon>
        <taxon>Tylenchina</taxon>
        <taxon>Panagrolaimomorpha</taxon>
        <taxon>Strongyloidoidea</taxon>
        <taxon>Strongyloididae</taxon>
        <taxon>Strongyloides</taxon>
    </lineage>
</organism>
<comment type="caution">
    <text evidence="10">Lacks conserved residue(s) required for the propagation of feature annotation.</text>
</comment>
<dbReference type="STRING" id="6248.A0A0K0E8N5"/>
<feature type="disulfide bond" evidence="10">
    <location>
        <begin position="249"/>
        <end position="258"/>
    </location>
</feature>
<dbReference type="Pfam" id="PF00008">
    <property type="entry name" value="EGF"/>
    <property type="match status" value="2"/>
</dbReference>
<dbReference type="PROSITE" id="PS00022">
    <property type="entry name" value="EGF_1"/>
    <property type="match status" value="4"/>
</dbReference>
<dbReference type="GO" id="GO:0005509">
    <property type="term" value="F:calcium ion binding"/>
    <property type="evidence" value="ECO:0007669"/>
    <property type="project" value="InterPro"/>
</dbReference>
<evidence type="ECO:0000256" key="9">
    <source>
        <dbReference type="ARBA" id="ARBA00023180"/>
    </source>
</evidence>
<comment type="function">
    <text evidence="12">Putative Notch ligand involved in the mediation of Notch signaling.</text>
</comment>
<evidence type="ECO:0000256" key="8">
    <source>
        <dbReference type="ARBA" id="ARBA00023157"/>
    </source>
</evidence>
<dbReference type="Gene3D" id="2.10.25.10">
    <property type="entry name" value="Laminin"/>
    <property type="match status" value="3"/>
</dbReference>
<dbReference type="PANTHER" id="PTHR24033:SF232">
    <property type="entry name" value="LAMININ SUBUNIT GAMMA-2-RELATED"/>
    <property type="match status" value="1"/>
</dbReference>
<feature type="disulfide bond" evidence="11">
    <location>
        <begin position="165"/>
        <end position="177"/>
    </location>
</feature>
<evidence type="ECO:0000256" key="5">
    <source>
        <dbReference type="ARBA" id="ARBA00022737"/>
    </source>
</evidence>